<reference evidence="8" key="1">
    <citation type="submission" date="2022-04" db="EMBL/GenBank/DDBJ databases">
        <title>Carnegiea gigantea Genome sequencing and assembly v2.</title>
        <authorList>
            <person name="Copetti D."/>
            <person name="Sanderson M.J."/>
            <person name="Burquez A."/>
            <person name="Wojciechowski M.F."/>
        </authorList>
    </citation>
    <scope>NUCLEOTIDE SEQUENCE</scope>
    <source>
        <strain evidence="8">SGP5-SGP5p</strain>
        <tissue evidence="8">Aerial part</tissue>
    </source>
</reference>
<dbReference type="EMBL" id="JAKOGI010000001">
    <property type="protein sequence ID" value="KAJ8453305.1"/>
    <property type="molecule type" value="Genomic_DNA"/>
</dbReference>
<evidence type="ECO:0000256" key="5">
    <source>
        <dbReference type="ARBA" id="ARBA00023242"/>
    </source>
</evidence>
<organism evidence="8 9">
    <name type="scientific">Carnegiea gigantea</name>
    <dbReference type="NCBI Taxonomy" id="171969"/>
    <lineage>
        <taxon>Eukaryota</taxon>
        <taxon>Viridiplantae</taxon>
        <taxon>Streptophyta</taxon>
        <taxon>Embryophyta</taxon>
        <taxon>Tracheophyta</taxon>
        <taxon>Spermatophyta</taxon>
        <taxon>Magnoliopsida</taxon>
        <taxon>eudicotyledons</taxon>
        <taxon>Gunneridae</taxon>
        <taxon>Pentapetalae</taxon>
        <taxon>Caryophyllales</taxon>
        <taxon>Cactineae</taxon>
        <taxon>Cactaceae</taxon>
        <taxon>Cactoideae</taxon>
        <taxon>Echinocereeae</taxon>
        <taxon>Carnegiea</taxon>
    </lineage>
</organism>
<comment type="subcellular location">
    <subcellularLocation>
        <location evidence="1">Nucleus</location>
    </subcellularLocation>
</comment>
<dbReference type="PANTHER" id="PTHR16223">
    <property type="entry name" value="TRANSCRIPTION FACTOR BHLH83-RELATED"/>
    <property type="match status" value="1"/>
</dbReference>
<dbReference type="GO" id="GO:0046983">
    <property type="term" value="F:protein dimerization activity"/>
    <property type="evidence" value="ECO:0007669"/>
    <property type="project" value="InterPro"/>
</dbReference>
<accession>A0A9Q1L0C6</accession>
<dbReference type="InterPro" id="IPR045843">
    <property type="entry name" value="IND-like"/>
</dbReference>
<name>A0A9Q1L0C6_9CARY</name>
<evidence type="ECO:0000259" key="7">
    <source>
        <dbReference type="PROSITE" id="PS50888"/>
    </source>
</evidence>
<dbReference type="PROSITE" id="PS50888">
    <property type="entry name" value="BHLH"/>
    <property type="match status" value="1"/>
</dbReference>
<feature type="domain" description="BHLH" evidence="7">
    <location>
        <begin position="245"/>
        <end position="294"/>
    </location>
</feature>
<dbReference type="PANTHER" id="PTHR16223:SF338">
    <property type="entry name" value="TRANSCRIPTION FACTOR RSL2"/>
    <property type="match status" value="1"/>
</dbReference>
<dbReference type="Gene3D" id="4.10.280.10">
    <property type="entry name" value="Helix-loop-helix DNA-binding domain"/>
    <property type="match status" value="1"/>
</dbReference>
<feature type="compositionally biased region" description="Low complexity" evidence="6">
    <location>
        <begin position="211"/>
        <end position="225"/>
    </location>
</feature>
<dbReference type="GO" id="GO:0000981">
    <property type="term" value="F:DNA-binding transcription factor activity, RNA polymerase II-specific"/>
    <property type="evidence" value="ECO:0007669"/>
    <property type="project" value="TreeGrafter"/>
</dbReference>
<feature type="region of interest" description="Disordered" evidence="6">
    <location>
        <begin position="116"/>
        <end position="256"/>
    </location>
</feature>
<dbReference type="AlphaFoldDB" id="A0A9Q1L0C6"/>
<feature type="compositionally biased region" description="Low complexity" evidence="6">
    <location>
        <begin position="118"/>
        <end position="131"/>
    </location>
</feature>
<dbReference type="SUPFAM" id="SSF47459">
    <property type="entry name" value="HLH, helix-loop-helix DNA-binding domain"/>
    <property type="match status" value="1"/>
</dbReference>
<proteinExistence type="predicted"/>
<evidence type="ECO:0000256" key="6">
    <source>
        <dbReference type="SAM" id="MobiDB-lite"/>
    </source>
</evidence>
<gene>
    <name evidence="8" type="ORF">Cgig2_008189</name>
</gene>
<comment type="caution">
    <text evidence="8">The sequence shown here is derived from an EMBL/GenBank/DDBJ whole genome shotgun (WGS) entry which is preliminary data.</text>
</comment>
<dbReference type="Proteomes" id="UP001153076">
    <property type="component" value="Unassembled WGS sequence"/>
</dbReference>
<evidence type="ECO:0000256" key="3">
    <source>
        <dbReference type="ARBA" id="ARBA00023125"/>
    </source>
</evidence>
<sequence>MEHAGMGKGAVFDGEWESLCKLLTFDEPNFETDQFLSHSACSLTTPSIDDGLNNSFSQYTTSSYDHFPLQMPNYENYHLNECNDFALPNDALLPASFVSGNGAHDTLFASIYAHEDGSSSSQTSGAESQSTINMQSAPKRVLSTFDMETETERNDRSSVMPPKKKARGQNKFPFLKQKAKKIDNKNGSDEDDMITNGGSISQSASAEVSDEGSNLSQENSEGENSGSKEIEGVASKGKKRASRGAATDPQSLYARKRRERINERLRILQTLVPNGTKVDISTMLEEALHYVKFLQLQIRLLSSDDLWMYAPLAYNGVDISLYKRISPFLLP</sequence>
<dbReference type="GO" id="GO:0000978">
    <property type="term" value="F:RNA polymerase II cis-regulatory region sequence-specific DNA binding"/>
    <property type="evidence" value="ECO:0007669"/>
    <property type="project" value="TreeGrafter"/>
</dbReference>
<dbReference type="SMART" id="SM00353">
    <property type="entry name" value="HLH"/>
    <property type="match status" value="1"/>
</dbReference>
<dbReference type="CDD" id="cd11454">
    <property type="entry name" value="bHLH_AtIND_like"/>
    <property type="match status" value="1"/>
</dbReference>
<dbReference type="InterPro" id="IPR036638">
    <property type="entry name" value="HLH_DNA-bd_sf"/>
</dbReference>
<dbReference type="InterPro" id="IPR011598">
    <property type="entry name" value="bHLH_dom"/>
</dbReference>
<evidence type="ECO:0000256" key="2">
    <source>
        <dbReference type="ARBA" id="ARBA00023015"/>
    </source>
</evidence>
<keyword evidence="2" id="KW-0805">Transcription regulation</keyword>
<dbReference type="GO" id="GO:0048766">
    <property type="term" value="P:root hair initiation"/>
    <property type="evidence" value="ECO:0007669"/>
    <property type="project" value="UniProtKB-ARBA"/>
</dbReference>
<dbReference type="FunFam" id="4.10.280.10:FF:000022">
    <property type="entry name" value="Basic helix-loop-helix transcription factor"/>
    <property type="match status" value="1"/>
</dbReference>
<keyword evidence="9" id="KW-1185">Reference proteome</keyword>
<evidence type="ECO:0000313" key="9">
    <source>
        <dbReference type="Proteomes" id="UP001153076"/>
    </source>
</evidence>
<dbReference type="Pfam" id="PF00010">
    <property type="entry name" value="HLH"/>
    <property type="match status" value="1"/>
</dbReference>
<dbReference type="GO" id="GO:0005634">
    <property type="term" value="C:nucleus"/>
    <property type="evidence" value="ECO:0007669"/>
    <property type="project" value="UniProtKB-SubCell"/>
</dbReference>
<feature type="compositionally biased region" description="Polar residues" evidence="6">
    <location>
        <begin position="196"/>
        <end position="206"/>
    </location>
</feature>
<keyword evidence="5" id="KW-0539">Nucleus</keyword>
<evidence type="ECO:0000313" key="8">
    <source>
        <dbReference type="EMBL" id="KAJ8453305.1"/>
    </source>
</evidence>
<evidence type="ECO:0000256" key="4">
    <source>
        <dbReference type="ARBA" id="ARBA00023163"/>
    </source>
</evidence>
<keyword evidence="4" id="KW-0804">Transcription</keyword>
<dbReference type="OrthoDB" id="651283at2759"/>
<evidence type="ECO:0000256" key="1">
    <source>
        <dbReference type="ARBA" id="ARBA00004123"/>
    </source>
</evidence>
<protein>
    <recommendedName>
        <fullName evidence="7">BHLH domain-containing protein</fullName>
    </recommendedName>
</protein>
<keyword evidence="3" id="KW-0238">DNA-binding</keyword>